<feature type="transmembrane region" description="Helical" evidence="1">
    <location>
        <begin position="38"/>
        <end position="59"/>
    </location>
</feature>
<sequence>MLAKVYKMEAIRSKTEVKTNRFVSILDSEKFDILFEKALQAMFSVIVIVGIPYFLYIIAKGLF</sequence>
<organism evidence="2 3">
    <name type="scientific">Litchfieldia luteola</name>
    <dbReference type="NCBI Taxonomy" id="682179"/>
    <lineage>
        <taxon>Bacteria</taxon>
        <taxon>Bacillati</taxon>
        <taxon>Bacillota</taxon>
        <taxon>Bacilli</taxon>
        <taxon>Bacillales</taxon>
        <taxon>Bacillaceae</taxon>
        <taxon>Litchfieldia</taxon>
    </lineage>
</organism>
<proteinExistence type="predicted"/>
<dbReference type="EMBL" id="JADCLJ010000024">
    <property type="protein sequence ID" value="MBE4910023.1"/>
    <property type="molecule type" value="Genomic_DNA"/>
</dbReference>
<evidence type="ECO:0000256" key="1">
    <source>
        <dbReference type="SAM" id="Phobius"/>
    </source>
</evidence>
<comment type="caution">
    <text evidence="2">The sequence shown here is derived from an EMBL/GenBank/DDBJ whole genome shotgun (WGS) entry which is preliminary data.</text>
</comment>
<reference evidence="2 3" key="1">
    <citation type="submission" date="2020-10" db="EMBL/GenBank/DDBJ databases">
        <title>Bacillus sp. HD4P25, an endophyte from a halophyte.</title>
        <authorList>
            <person name="Sun J.-Q."/>
        </authorList>
    </citation>
    <scope>NUCLEOTIDE SEQUENCE [LARGE SCALE GENOMIC DNA]</scope>
    <source>
        <strain evidence="2 3">YIM 93174</strain>
    </source>
</reference>
<evidence type="ECO:0000313" key="3">
    <source>
        <dbReference type="Proteomes" id="UP001516662"/>
    </source>
</evidence>
<evidence type="ECO:0000313" key="2">
    <source>
        <dbReference type="EMBL" id="MBE4910023.1"/>
    </source>
</evidence>
<keyword evidence="1" id="KW-0472">Membrane</keyword>
<gene>
    <name evidence="2" type="ORF">IMZ08_18455</name>
</gene>
<dbReference type="Proteomes" id="UP001516662">
    <property type="component" value="Unassembled WGS sequence"/>
</dbReference>
<keyword evidence="1" id="KW-1133">Transmembrane helix</keyword>
<name>A0ABR9QND8_9BACI</name>
<accession>A0ABR9QND8</accession>
<dbReference type="RefSeq" id="WP_193539765.1">
    <property type="nucleotide sequence ID" value="NZ_JADCLJ010000024.1"/>
</dbReference>
<keyword evidence="3" id="KW-1185">Reference proteome</keyword>
<keyword evidence="1" id="KW-0812">Transmembrane</keyword>
<protein>
    <submittedName>
        <fullName evidence="2">Uncharacterized protein</fullName>
    </submittedName>
</protein>